<dbReference type="EMBL" id="CP015351">
    <property type="protein sequence ID" value="ANS51760.1"/>
    <property type="molecule type" value="Genomic_DNA"/>
</dbReference>
<dbReference type="Pfam" id="PF13518">
    <property type="entry name" value="HTH_28"/>
    <property type="match status" value="1"/>
</dbReference>
<evidence type="ECO:0000313" key="3">
    <source>
        <dbReference type="EMBL" id="ANS51760.1"/>
    </source>
</evidence>
<evidence type="ECO:0000313" key="4">
    <source>
        <dbReference type="Proteomes" id="UP000092743"/>
    </source>
</evidence>
<proteinExistence type="predicted"/>
<dbReference type="Proteomes" id="UP000092743">
    <property type="component" value="Plasmid p150790"/>
</dbReference>
<organism evidence="2 4">
    <name type="scientific">Bacillus thuringiensis</name>
    <dbReference type="NCBI Taxonomy" id="1428"/>
    <lineage>
        <taxon>Bacteria</taxon>
        <taxon>Bacillati</taxon>
        <taxon>Bacillota</taxon>
        <taxon>Bacilli</taxon>
        <taxon>Bacillales</taxon>
        <taxon>Bacillaceae</taxon>
        <taxon>Bacillus</taxon>
        <taxon>Bacillus cereus group</taxon>
    </lineage>
</organism>
<accession>A0A9W3X3U7</accession>
<dbReference type="InterPro" id="IPR055247">
    <property type="entry name" value="InsJ-like_HTH"/>
</dbReference>
<reference evidence="2 4" key="1">
    <citation type="submission" date="2016-04" db="EMBL/GenBank/DDBJ databases">
        <title>High quality genome of the nematocidal Bacillus thuringiensis MYBT18246.</title>
        <authorList>
            <person name="Hollensteiner J."/>
            <person name="Poehlein A."/>
            <person name="Sproeer C."/>
            <person name="Bunk B."/>
            <person name="Rosenstiel P."/>
            <person name="Schulenburg H."/>
            <person name="Liesegang H."/>
        </authorList>
    </citation>
    <scope>NUCLEOTIDE SEQUENCE [LARGE SCALE GENOMIC DNA]</scope>
    <source>
        <strain evidence="2 4">MYBT18246</strain>
        <plasmid evidence="2 4">p150790</plasmid>
    </source>
</reference>
<gene>
    <name evidence="2" type="ORF">BT246_63980</name>
    <name evidence="3" type="ORF">BT246_64680</name>
</gene>
<dbReference type="SUPFAM" id="SSF46689">
    <property type="entry name" value="Homeodomain-like"/>
    <property type="match status" value="1"/>
</dbReference>
<name>A0A9W3X3U7_BACTU</name>
<dbReference type="AlphaFoldDB" id="A0A9W3X3U7"/>
<keyword evidence="2" id="KW-0614">Plasmid</keyword>
<sequence length="112" mass="13156">MAKKGQIFQPYIEEFKRKAVMRYINGEKSCQILSNELGIRSPTQLKDWVKKHKQGEPLADQRGGESRELNPFHRLSKTTFKSIAEERDYLKAQVEYLKKQYPNLHGKDGFQK</sequence>
<evidence type="ECO:0000259" key="1">
    <source>
        <dbReference type="Pfam" id="PF13518"/>
    </source>
</evidence>
<dbReference type="InterPro" id="IPR009057">
    <property type="entry name" value="Homeodomain-like_sf"/>
</dbReference>
<dbReference type="Gene3D" id="1.10.10.60">
    <property type="entry name" value="Homeodomain-like"/>
    <property type="match status" value="1"/>
</dbReference>
<feature type="domain" description="Insertion element IS150 protein InsJ-like helix-turn-helix" evidence="1">
    <location>
        <begin position="15"/>
        <end position="64"/>
    </location>
</feature>
<protein>
    <recommendedName>
        <fullName evidence="1">Insertion element IS150 protein InsJ-like helix-turn-helix domain-containing protein</fullName>
    </recommendedName>
</protein>
<evidence type="ECO:0000313" key="2">
    <source>
        <dbReference type="EMBL" id="ANS51690.1"/>
    </source>
</evidence>
<geneLocation type="plasmid" evidence="2 4">
    <name>p150790</name>
</geneLocation>
<dbReference type="EMBL" id="CP015351">
    <property type="protein sequence ID" value="ANS51690.1"/>
    <property type="molecule type" value="Genomic_DNA"/>
</dbReference>